<comment type="catalytic activity">
    <reaction evidence="15 16">
        <text>L-aspartate 4-semialdehyde + phosphate + NADP(+) = 4-phospho-L-aspartate + NADPH + H(+)</text>
        <dbReference type="Rhea" id="RHEA:24284"/>
        <dbReference type="ChEBI" id="CHEBI:15378"/>
        <dbReference type="ChEBI" id="CHEBI:43474"/>
        <dbReference type="ChEBI" id="CHEBI:57535"/>
        <dbReference type="ChEBI" id="CHEBI:57783"/>
        <dbReference type="ChEBI" id="CHEBI:58349"/>
        <dbReference type="ChEBI" id="CHEBI:537519"/>
        <dbReference type="EC" id="1.2.1.11"/>
    </reaction>
</comment>
<feature type="binding site" evidence="16">
    <location>
        <position position="102"/>
    </location>
    <ligand>
        <name>phosphate</name>
        <dbReference type="ChEBI" id="CHEBI:43474"/>
    </ligand>
</feature>
<keyword evidence="10 16" id="KW-0521">NADP</keyword>
<protein>
    <recommendedName>
        <fullName evidence="7 16">Aspartate-semialdehyde dehydrogenase</fullName>
        <shortName evidence="16">ASA dehydrogenase</shortName>
        <shortName evidence="16">ASADH</shortName>
        <ecNumber evidence="7 16">1.2.1.11</ecNumber>
    </recommendedName>
    <alternativeName>
        <fullName evidence="16">Aspartate-beta-semialdehyde dehydrogenase</fullName>
    </alternativeName>
</protein>
<evidence type="ECO:0000256" key="11">
    <source>
        <dbReference type="ARBA" id="ARBA00022915"/>
    </source>
</evidence>
<evidence type="ECO:0000256" key="17">
    <source>
        <dbReference type="PIRSR" id="PIRSR000148-1"/>
    </source>
</evidence>
<dbReference type="EC" id="1.2.1.11" evidence="7 16"/>
<dbReference type="PROSITE" id="PS01103">
    <property type="entry name" value="ASD"/>
    <property type="match status" value="1"/>
</dbReference>
<evidence type="ECO:0000256" key="2">
    <source>
        <dbReference type="ARBA" id="ARBA00005021"/>
    </source>
</evidence>
<dbReference type="GO" id="GO:0004073">
    <property type="term" value="F:aspartate-semialdehyde dehydrogenase activity"/>
    <property type="evidence" value="ECO:0007669"/>
    <property type="project" value="UniProtKB-UniRule"/>
</dbReference>
<comment type="pathway">
    <text evidence="4 16">Amino-acid biosynthesis; L-threonine biosynthesis; L-threonine from L-aspartate: step 2/5.</text>
</comment>
<feature type="active site" description="Acyl-thioester intermediate" evidence="16 17">
    <location>
        <position position="135"/>
    </location>
</feature>
<dbReference type="InterPro" id="IPR000319">
    <property type="entry name" value="Asp-semialdehyde_DH_CS"/>
</dbReference>
<reference evidence="20" key="1">
    <citation type="submission" date="2016-10" db="EMBL/GenBank/DDBJ databases">
        <authorList>
            <person name="Varghese N."/>
            <person name="Submissions S."/>
        </authorList>
    </citation>
    <scope>NUCLEOTIDE SEQUENCE [LARGE SCALE GENOMIC DNA]</scope>
    <source>
        <strain evidence="20">LMG 24016</strain>
    </source>
</reference>
<dbReference type="GO" id="GO:0050661">
    <property type="term" value="F:NADP binding"/>
    <property type="evidence" value="ECO:0007669"/>
    <property type="project" value="UniProtKB-UniRule"/>
</dbReference>
<comment type="caution">
    <text evidence="16">Lacks conserved residue(s) required for the propagation of feature annotation.</text>
</comment>
<feature type="binding site" evidence="16">
    <location>
        <position position="351"/>
    </location>
    <ligand>
        <name>NADP(+)</name>
        <dbReference type="ChEBI" id="CHEBI:58349"/>
    </ligand>
</feature>
<feature type="binding site" evidence="16">
    <location>
        <position position="268"/>
    </location>
    <ligand>
        <name>substrate</name>
    </ligand>
</feature>
<comment type="similarity">
    <text evidence="5 16">Belongs to the aspartate-semialdehyde dehydrogenase family.</text>
</comment>
<dbReference type="SUPFAM" id="SSF51735">
    <property type="entry name" value="NAD(P)-binding Rossmann-fold domains"/>
    <property type="match status" value="1"/>
</dbReference>
<dbReference type="AlphaFoldDB" id="A0A1I3KLN2"/>
<evidence type="ECO:0000256" key="5">
    <source>
        <dbReference type="ARBA" id="ARBA00010584"/>
    </source>
</evidence>
<accession>A0A1I3KLN2</accession>
<evidence type="ECO:0000256" key="7">
    <source>
        <dbReference type="ARBA" id="ARBA00013120"/>
    </source>
</evidence>
<dbReference type="Gene3D" id="3.30.360.10">
    <property type="entry name" value="Dihydrodipicolinate Reductase, domain 2"/>
    <property type="match status" value="1"/>
</dbReference>
<dbReference type="STRING" id="425504.SAMN05216206_2858"/>
<dbReference type="CDD" id="cd02314">
    <property type="entry name" value="VcASADH1_like_N"/>
    <property type="match status" value="1"/>
</dbReference>
<keyword evidence="11 16" id="KW-0220">Diaminopimelate biosynthesis</keyword>
<proteinExistence type="inferred from homology"/>
<dbReference type="UniPathway" id="UPA00034">
    <property type="reaction ID" value="UER00016"/>
</dbReference>
<dbReference type="GO" id="GO:0009089">
    <property type="term" value="P:lysine biosynthetic process via diaminopimelate"/>
    <property type="evidence" value="ECO:0007669"/>
    <property type="project" value="UniProtKB-UniRule"/>
</dbReference>
<evidence type="ECO:0000256" key="10">
    <source>
        <dbReference type="ARBA" id="ARBA00022857"/>
    </source>
</evidence>
<dbReference type="OrthoDB" id="9022717at2"/>
<evidence type="ECO:0000256" key="14">
    <source>
        <dbReference type="ARBA" id="ARBA00023167"/>
    </source>
</evidence>
<dbReference type="InterPro" id="IPR012080">
    <property type="entry name" value="Asp_semialdehyde_DH"/>
</dbReference>
<dbReference type="NCBIfam" id="NF005144">
    <property type="entry name" value="PRK06598.1"/>
    <property type="match status" value="1"/>
</dbReference>
<dbReference type="UniPathway" id="UPA00051">
    <property type="reaction ID" value="UER00464"/>
</dbReference>
<dbReference type="SMART" id="SM00859">
    <property type="entry name" value="Semialdhyde_dh"/>
    <property type="match status" value="1"/>
</dbReference>
<dbReference type="Gene3D" id="3.40.50.720">
    <property type="entry name" value="NAD(P)-binding Rossmann-like Domain"/>
    <property type="match status" value="1"/>
</dbReference>
<comment type="pathway">
    <text evidence="2 16">Amino-acid biosynthesis; L-methionine biosynthesis via de novo pathway; L-homoserine from L-aspartate: step 2/3.</text>
</comment>
<feature type="binding site" evidence="16">
    <location>
        <begin position="10"/>
        <end position="13"/>
    </location>
    <ligand>
        <name>NADP(+)</name>
        <dbReference type="ChEBI" id="CHEBI:58349"/>
    </ligand>
</feature>
<feature type="binding site" evidence="16">
    <location>
        <position position="73"/>
    </location>
    <ligand>
        <name>NADP(+)</name>
        <dbReference type="ChEBI" id="CHEBI:58349"/>
    </ligand>
</feature>
<evidence type="ECO:0000256" key="9">
    <source>
        <dbReference type="ARBA" id="ARBA00022697"/>
    </source>
</evidence>
<evidence type="ECO:0000256" key="1">
    <source>
        <dbReference type="ARBA" id="ARBA00002492"/>
    </source>
</evidence>
<feature type="binding site" evidence="16">
    <location>
        <position position="162"/>
    </location>
    <ligand>
        <name>substrate</name>
    </ligand>
</feature>
<comment type="pathway">
    <text evidence="3 16">Amino-acid biosynthesis; L-lysine biosynthesis via DAP pathway; (S)-tetrahydrodipicolinate from L-aspartate: step 2/4.</text>
</comment>
<feature type="domain" description="Semialdehyde dehydrogenase NAD-binding" evidence="18">
    <location>
        <begin position="3"/>
        <end position="122"/>
    </location>
</feature>
<comment type="function">
    <text evidence="1 16">Catalyzes the NADPH-dependent formation of L-aspartate-semialdehyde (L-ASA) by the reductive dephosphorylation of L-aspartyl-4-phosphate.</text>
</comment>
<dbReference type="Pfam" id="PF02774">
    <property type="entry name" value="Semialdhyde_dhC"/>
    <property type="match status" value="1"/>
</dbReference>
<dbReference type="GO" id="GO:0051287">
    <property type="term" value="F:NAD binding"/>
    <property type="evidence" value="ECO:0007669"/>
    <property type="project" value="InterPro"/>
</dbReference>
<dbReference type="GO" id="GO:0046983">
    <property type="term" value="F:protein dimerization activity"/>
    <property type="evidence" value="ECO:0007669"/>
    <property type="project" value="InterPro"/>
</dbReference>
<evidence type="ECO:0000256" key="3">
    <source>
        <dbReference type="ARBA" id="ARBA00005076"/>
    </source>
</evidence>
<dbReference type="InterPro" id="IPR036291">
    <property type="entry name" value="NAD(P)-bd_dom_sf"/>
</dbReference>
<organism evidence="19 20">
    <name type="scientific">Pseudomonas guineae</name>
    <dbReference type="NCBI Taxonomy" id="425504"/>
    <lineage>
        <taxon>Bacteria</taxon>
        <taxon>Pseudomonadati</taxon>
        <taxon>Pseudomonadota</taxon>
        <taxon>Gammaproteobacteria</taxon>
        <taxon>Pseudomonadales</taxon>
        <taxon>Pseudomonadaceae</taxon>
        <taxon>Pseudomonas</taxon>
    </lineage>
</organism>
<feature type="binding site" evidence="16">
    <location>
        <begin position="165"/>
        <end position="166"/>
    </location>
    <ligand>
        <name>NADP(+)</name>
        <dbReference type="ChEBI" id="CHEBI:58349"/>
    </ligand>
</feature>
<dbReference type="EMBL" id="FOQL01000003">
    <property type="protein sequence ID" value="SFI73065.1"/>
    <property type="molecule type" value="Genomic_DNA"/>
</dbReference>
<dbReference type="Proteomes" id="UP000243606">
    <property type="component" value="Unassembled WGS sequence"/>
</dbReference>
<evidence type="ECO:0000256" key="4">
    <source>
        <dbReference type="ARBA" id="ARBA00005097"/>
    </source>
</evidence>
<comment type="subunit">
    <text evidence="6 16">Homodimer.</text>
</comment>
<dbReference type="Pfam" id="PF01118">
    <property type="entry name" value="Semialdhyde_dh"/>
    <property type="match status" value="1"/>
</dbReference>
<sequence length="370" mass="40319">MKRVGLIGWRGMVGSVLMQRMLEEQDFDLIEPVFFTTSNVGGQGPAIGKETAALKDAYSIDELKSLDVILTCQGGDYTNEVFPKLREAGWQGYWIDAASSLRMSDSSVIVLDPVNRKVIDQQLDAGTKDYIGGNCTVSLMLMALGGLYEAGLVEWMSAMTYQAASGAGAQNMRELIKQMGAIHGSVADELADPASAILDIDRKVAEAMRGDAFPVDNFGVPLAGSLIPYIDKELPNGQSREEWKAQAETNKILGRFKNPIPVDGLCVRIGAMRCHSQALTIKLNKDVPLSDIEGLISQHNPWVKLVPNQREASIRDLGPTAVTGTLSVPVGRLRKLNMGSQYLGAFTVGDQLLWGAAEPLRRMLRILLER</sequence>
<dbReference type="CDD" id="cd23938">
    <property type="entry name" value="ASADH_C_bac_like"/>
    <property type="match status" value="1"/>
</dbReference>
<dbReference type="NCBIfam" id="TIGR01745">
    <property type="entry name" value="asd_gamma"/>
    <property type="match status" value="1"/>
</dbReference>
<dbReference type="InterPro" id="IPR012280">
    <property type="entry name" value="Semialdhyde_DH_dimer_dom"/>
</dbReference>
<keyword evidence="8 16" id="KW-0028">Amino-acid biosynthesis</keyword>
<evidence type="ECO:0000256" key="13">
    <source>
        <dbReference type="ARBA" id="ARBA00023154"/>
    </source>
</evidence>
<evidence type="ECO:0000313" key="19">
    <source>
        <dbReference type="EMBL" id="SFI73065.1"/>
    </source>
</evidence>
<dbReference type="RefSeq" id="WP_090243002.1">
    <property type="nucleotide sequence ID" value="NZ_CAXBNE010000047.1"/>
</dbReference>
<keyword evidence="14 16" id="KW-0486">Methionine biosynthesis</keyword>
<name>A0A1I3KLN2_9PSED</name>
<keyword evidence="12 16" id="KW-0560">Oxidoreductase</keyword>
<evidence type="ECO:0000256" key="6">
    <source>
        <dbReference type="ARBA" id="ARBA00011738"/>
    </source>
</evidence>
<feature type="binding site" evidence="16">
    <location>
        <position position="241"/>
    </location>
    <ligand>
        <name>substrate</name>
    </ligand>
</feature>
<dbReference type="GO" id="GO:0071266">
    <property type="term" value="P:'de novo' L-methionine biosynthetic process"/>
    <property type="evidence" value="ECO:0007669"/>
    <property type="project" value="UniProtKB-UniRule"/>
</dbReference>
<gene>
    <name evidence="16" type="primary">asd</name>
    <name evidence="19" type="ORF">SAMN05216206_2858</name>
</gene>
<dbReference type="InterPro" id="IPR011534">
    <property type="entry name" value="Asp_ADH_gamma-type"/>
</dbReference>
<dbReference type="PANTHER" id="PTHR46278:SF4">
    <property type="entry name" value="ASPARTATE-SEMIALDEHYDE DEHYDROGENASE"/>
    <property type="match status" value="1"/>
</dbReference>
<feature type="active site" description="Proton acceptor" evidence="16 17">
    <location>
        <position position="275"/>
    </location>
</feature>
<evidence type="ECO:0000256" key="16">
    <source>
        <dbReference type="HAMAP-Rule" id="MF_02121"/>
    </source>
</evidence>
<evidence type="ECO:0000256" key="8">
    <source>
        <dbReference type="ARBA" id="ARBA00022605"/>
    </source>
</evidence>
<dbReference type="HAMAP" id="MF_02121">
    <property type="entry name" value="ASADH"/>
    <property type="match status" value="1"/>
</dbReference>
<keyword evidence="9 16" id="KW-0791">Threonine biosynthesis</keyword>
<dbReference type="GO" id="GO:0009088">
    <property type="term" value="P:threonine biosynthetic process"/>
    <property type="evidence" value="ECO:0007669"/>
    <property type="project" value="UniProtKB-UniRule"/>
</dbReference>
<evidence type="ECO:0000256" key="12">
    <source>
        <dbReference type="ARBA" id="ARBA00023002"/>
    </source>
</evidence>
<dbReference type="GO" id="GO:0019877">
    <property type="term" value="P:diaminopimelate biosynthetic process"/>
    <property type="evidence" value="ECO:0007669"/>
    <property type="project" value="UniProtKB-UniRule"/>
</dbReference>
<dbReference type="GO" id="GO:0009097">
    <property type="term" value="P:isoleucine biosynthetic process"/>
    <property type="evidence" value="ECO:0007669"/>
    <property type="project" value="InterPro"/>
</dbReference>
<evidence type="ECO:0000256" key="15">
    <source>
        <dbReference type="ARBA" id="ARBA00047891"/>
    </source>
</evidence>
<dbReference type="InterPro" id="IPR000534">
    <property type="entry name" value="Semialdehyde_DH_NAD-bd"/>
</dbReference>
<dbReference type="SUPFAM" id="SSF55347">
    <property type="entry name" value="Glyceraldehyde-3-phosphate dehydrogenase-like, C-terminal domain"/>
    <property type="match status" value="1"/>
</dbReference>
<dbReference type="UniPathway" id="UPA00050">
    <property type="reaction ID" value="UER00463"/>
</dbReference>
<keyword evidence="20" id="KW-1185">Reference proteome</keyword>
<dbReference type="PIRSF" id="PIRSF000148">
    <property type="entry name" value="ASA_dh"/>
    <property type="match status" value="1"/>
</dbReference>
<keyword evidence="13 16" id="KW-0457">Lysine biosynthesis</keyword>
<evidence type="ECO:0000313" key="20">
    <source>
        <dbReference type="Proteomes" id="UP000243606"/>
    </source>
</evidence>
<evidence type="ECO:0000259" key="18">
    <source>
        <dbReference type="SMART" id="SM00859"/>
    </source>
</evidence>
<dbReference type="PANTHER" id="PTHR46278">
    <property type="entry name" value="DEHYDROGENASE, PUTATIVE-RELATED"/>
    <property type="match status" value="1"/>
</dbReference>
<feature type="binding site" evidence="16">
    <location>
        <position position="244"/>
    </location>
    <ligand>
        <name>phosphate</name>
        <dbReference type="ChEBI" id="CHEBI:43474"/>
    </ligand>
</feature>